<dbReference type="InterPro" id="IPR002016">
    <property type="entry name" value="Haem_peroxidase"/>
</dbReference>
<keyword evidence="15" id="KW-1185">Reference proteome</keyword>
<comment type="similarity">
    <text evidence="12">Belongs to the peroxidase family. Classical plant (class III) peroxidase subfamily.</text>
</comment>
<evidence type="ECO:0000256" key="12">
    <source>
        <dbReference type="RuleBase" id="RU362060"/>
    </source>
</evidence>
<comment type="function">
    <text evidence="12">Removal of H(2)O(2), oxidation of toxic reductants, biosynthesis and degradation of lignin, suberization, auxin catabolism, response to environmental stresses such as wounding, pathogen attack and oxidative stress.</text>
</comment>
<feature type="binding site" evidence="9">
    <location>
        <position position="282"/>
    </location>
    <ligand>
        <name>substrate</name>
    </ligand>
</feature>
<keyword evidence="4 12" id="KW-0575">Peroxidase</keyword>
<accession>A0A540LTY6</accession>
<dbReference type="FunFam" id="1.10.520.10:FF:000028">
    <property type="entry name" value="Peroxidase"/>
    <property type="match status" value="2"/>
</dbReference>
<evidence type="ECO:0000313" key="14">
    <source>
        <dbReference type="EMBL" id="TQD89970.1"/>
    </source>
</evidence>
<dbReference type="InterPro" id="IPR010255">
    <property type="entry name" value="Haem_peroxidase_sf"/>
</dbReference>
<dbReference type="InterPro" id="IPR019793">
    <property type="entry name" value="Peroxidases_heam-ligand_BS"/>
</dbReference>
<reference evidence="14 15" key="1">
    <citation type="journal article" date="2019" name="G3 (Bethesda)">
        <title>Sequencing of a Wild Apple (Malus baccata) Genome Unravels the Differences Between Cultivated and Wild Apple Species Regarding Disease Resistance and Cold Tolerance.</title>
        <authorList>
            <person name="Chen X."/>
        </authorList>
    </citation>
    <scope>NUCLEOTIDE SEQUENCE [LARGE SCALE GENOMIC DNA]</scope>
    <source>
        <strain evidence="15">cv. Shandingzi</strain>
        <tissue evidence="14">Leaves</tissue>
    </source>
</reference>
<feature type="binding site" evidence="10">
    <location>
        <position position="208"/>
    </location>
    <ligand>
        <name>Ca(2+)</name>
        <dbReference type="ChEBI" id="CHEBI:29108"/>
        <label>1</label>
    </ligand>
</feature>
<dbReference type="GO" id="GO:0006979">
    <property type="term" value="P:response to oxidative stress"/>
    <property type="evidence" value="ECO:0007669"/>
    <property type="project" value="UniProtKB-UniRule"/>
</dbReference>
<comment type="caution">
    <text evidence="14">The sequence shown here is derived from an EMBL/GenBank/DDBJ whole genome shotgun (WGS) entry which is preliminary data.</text>
</comment>
<keyword evidence="7 12" id="KW-0560">Oxidoreductase</keyword>
<dbReference type="Gene3D" id="1.10.520.10">
    <property type="match status" value="2"/>
</dbReference>
<dbReference type="EMBL" id="VIEB01000464">
    <property type="protein sequence ID" value="TQD89970.1"/>
    <property type="molecule type" value="Genomic_DNA"/>
</dbReference>
<evidence type="ECO:0000256" key="2">
    <source>
        <dbReference type="ARBA" id="ARBA00006873"/>
    </source>
</evidence>
<keyword evidence="11" id="KW-1015">Disulfide bond</keyword>
<feature type="binding site" evidence="10">
    <location>
        <position position="313"/>
    </location>
    <ligand>
        <name>Ca(2+)</name>
        <dbReference type="ChEBI" id="CHEBI:29108"/>
        <label>2</label>
    </ligand>
</feature>
<dbReference type="GO" id="GO:0140825">
    <property type="term" value="F:lactoperoxidase activity"/>
    <property type="evidence" value="ECO:0007669"/>
    <property type="project" value="UniProtKB-EC"/>
</dbReference>
<feature type="binding site" evidence="10">
    <location>
        <position position="196"/>
    </location>
    <ligand>
        <name>Ca(2+)</name>
        <dbReference type="ChEBI" id="CHEBI:29108"/>
        <label>1</label>
    </ligand>
</feature>
<evidence type="ECO:0000256" key="9">
    <source>
        <dbReference type="PIRSR" id="PIRSR600823-2"/>
    </source>
</evidence>
<feature type="binding site" description="axial binding residue" evidence="10">
    <location>
        <position position="312"/>
    </location>
    <ligand>
        <name>heme b</name>
        <dbReference type="ChEBI" id="CHEBI:60344"/>
    </ligand>
    <ligandPart>
        <name>Fe</name>
        <dbReference type="ChEBI" id="CHEBI:18248"/>
    </ligandPart>
</feature>
<evidence type="ECO:0000313" key="15">
    <source>
        <dbReference type="Proteomes" id="UP000315295"/>
    </source>
</evidence>
<dbReference type="EC" id="1.11.1.7" evidence="3 12"/>
<feature type="domain" description="Plant heme peroxidase family profile" evidence="13">
    <location>
        <begin position="187"/>
        <end position="366"/>
    </location>
</feature>
<keyword evidence="5 12" id="KW-0349">Heme</keyword>
<sequence>MSFGCVTCLLSNPLSPANDITISGCDGSVLLNSTSNSHAEKETIPNQSLRGFHVIDAVKSAVEEKCPGVVSCADILALVARDAVRMVHRSFWEVPTGRRDGRVPLASEANRGLPSPFADITQLKAAFAAKGLSAKDLAVLSGGHTIGISRCLSFMNRLYNFTGKGDTNPKLDKNYIAQLKTKCKPGDTTSLGCDGSVLLNSTSNSHAEKETIPNQSLRGFHVIDAVKSAVEEKCPGVVSCADILALVARDAVRMVHRSFWEVPTGRRDGRVPLASEANRGLPSPFADITQLKAAFAAKGLSAKDLAVLSGGHTIGISRCLSFMNRLYNFTGKGDTNPKLDKNYIAQLKTKCKPGDTTSLVEMDPGSFKPLMKISTILSLKEEDYSSLTRLFLMTMKQKPM</sequence>
<feature type="binding site" evidence="10">
    <location>
        <position position="192"/>
    </location>
    <ligand>
        <name>Ca(2+)</name>
        <dbReference type="ChEBI" id="CHEBI:29108"/>
        <label>1</label>
    </ligand>
</feature>
<comment type="similarity">
    <text evidence="2">Belongs to the peroxidase family. Ascorbate peroxidase subfamily.</text>
</comment>
<keyword evidence="12" id="KW-0376">Hydrogen peroxide</keyword>
<feature type="disulfide bond" evidence="11">
    <location>
        <begin position="319"/>
        <end position="351"/>
    </location>
</feature>
<dbReference type="PROSITE" id="PS50873">
    <property type="entry name" value="PEROXIDASE_4"/>
    <property type="match status" value="2"/>
</dbReference>
<evidence type="ECO:0000256" key="7">
    <source>
        <dbReference type="ARBA" id="ARBA00023002"/>
    </source>
</evidence>
<keyword evidence="6 10" id="KW-0479">Metal-binding</keyword>
<dbReference type="PROSITE" id="PS00435">
    <property type="entry name" value="PEROXIDASE_1"/>
    <property type="match status" value="1"/>
</dbReference>
<name>A0A540LTY6_MALBA</name>
<evidence type="ECO:0000256" key="11">
    <source>
        <dbReference type="PIRSR" id="PIRSR600823-5"/>
    </source>
</evidence>
<evidence type="ECO:0000256" key="4">
    <source>
        <dbReference type="ARBA" id="ARBA00022559"/>
    </source>
</evidence>
<gene>
    <name evidence="14" type="ORF">C1H46_024454</name>
</gene>
<dbReference type="InterPro" id="IPR000823">
    <property type="entry name" value="Peroxidase_pln"/>
</dbReference>
<organism evidence="14 15">
    <name type="scientific">Malus baccata</name>
    <name type="common">Siberian crab apple</name>
    <name type="synonym">Pyrus baccata</name>
    <dbReference type="NCBI Taxonomy" id="106549"/>
    <lineage>
        <taxon>Eukaryota</taxon>
        <taxon>Viridiplantae</taxon>
        <taxon>Streptophyta</taxon>
        <taxon>Embryophyta</taxon>
        <taxon>Tracheophyta</taxon>
        <taxon>Spermatophyta</taxon>
        <taxon>Magnoliopsida</taxon>
        <taxon>eudicotyledons</taxon>
        <taxon>Gunneridae</taxon>
        <taxon>Pentapetalae</taxon>
        <taxon>rosids</taxon>
        <taxon>fabids</taxon>
        <taxon>Rosales</taxon>
        <taxon>Rosaceae</taxon>
        <taxon>Amygdaloideae</taxon>
        <taxon>Maleae</taxon>
        <taxon>Malus</taxon>
    </lineage>
</organism>
<dbReference type="PRINTS" id="PR00461">
    <property type="entry name" value="PLPEROXIDASE"/>
</dbReference>
<evidence type="ECO:0000256" key="10">
    <source>
        <dbReference type="PIRSR" id="PIRSR600823-3"/>
    </source>
</evidence>
<dbReference type="GO" id="GO:0046872">
    <property type="term" value="F:metal ion binding"/>
    <property type="evidence" value="ECO:0007669"/>
    <property type="project" value="UniProtKB-UniRule"/>
</dbReference>
<comment type="subcellular location">
    <subcellularLocation>
        <location evidence="12">Secreted</location>
    </subcellularLocation>
</comment>
<comment type="catalytic activity">
    <reaction evidence="1 12">
        <text>2 a phenolic donor + H2O2 = 2 a phenolic radical donor + 2 H2O</text>
        <dbReference type="Rhea" id="RHEA:56136"/>
        <dbReference type="ChEBI" id="CHEBI:15377"/>
        <dbReference type="ChEBI" id="CHEBI:16240"/>
        <dbReference type="ChEBI" id="CHEBI:139520"/>
        <dbReference type="ChEBI" id="CHEBI:139521"/>
        <dbReference type="EC" id="1.11.1.7"/>
    </reaction>
</comment>
<proteinExistence type="inferred from homology"/>
<keyword evidence="10 12" id="KW-0106">Calcium</keyword>
<keyword evidence="12" id="KW-0964">Secreted</keyword>
<dbReference type="Proteomes" id="UP000315295">
    <property type="component" value="Unassembled WGS sequence"/>
</dbReference>
<comment type="cofactor">
    <cofactor evidence="10 12">
        <name>Ca(2+)</name>
        <dbReference type="ChEBI" id="CHEBI:29108"/>
    </cofactor>
    <text evidence="10 12">Binds 2 calcium ions per subunit.</text>
</comment>
<dbReference type="GO" id="GO:0005576">
    <property type="term" value="C:extracellular region"/>
    <property type="evidence" value="ECO:0007669"/>
    <property type="project" value="UniProtKB-SubCell"/>
</dbReference>
<evidence type="ECO:0000256" key="3">
    <source>
        <dbReference type="ARBA" id="ARBA00012313"/>
    </source>
</evidence>
<evidence type="ECO:0000256" key="8">
    <source>
        <dbReference type="ARBA" id="ARBA00023004"/>
    </source>
</evidence>
<dbReference type="AlphaFoldDB" id="A0A540LTY6"/>
<dbReference type="PRINTS" id="PR00458">
    <property type="entry name" value="PEROXIDASE"/>
</dbReference>
<feature type="binding site" evidence="10">
    <location>
        <position position="194"/>
    </location>
    <ligand>
        <name>Ca(2+)</name>
        <dbReference type="ChEBI" id="CHEBI:29108"/>
        <label>1</label>
    </ligand>
</feature>
<dbReference type="Pfam" id="PF00141">
    <property type="entry name" value="peroxidase"/>
    <property type="match status" value="2"/>
</dbReference>
<protein>
    <recommendedName>
        <fullName evidence="3 12">Peroxidase</fullName>
        <ecNumber evidence="3 12">1.11.1.7</ecNumber>
    </recommendedName>
</protein>
<dbReference type="GO" id="GO:0020037">
    <property type="term" value="F:heme binding"/>
    <property type="evidence" value="ECO:0007669"/>
    <property type="project" value="UniProtKB-UniRule"/>
</dbReference>
<feature type="domain" description="Plant heme peroxidase family profile" evidence="13">
    <location>
        <begin position="18"/>
        <end position="183"/>
    </location>
</feature>
<comment type="cofactor">
    <cofactor evidence="10 12">
        <name>heme b</name>
        <dbReference type="ChEBI" id="CHEBI:60344"/>
    </cofactor>
    <text evidence="10 12">Binds 1 heme b (iron(II)-protoporphyrin IX) group per subunit.</text>
</comment>
<dbReference type="Gene3D" id="1.10.420.10">
    <property type="entry name" value="Peroxidase, domain 2"/>
    <property type="match status" value="1"/>
</dbReference>
<feature type="binding site" evidence="10">
    <location>
        <position position="363"/>
    </location>
    <ligand>
        <name>Ca(2+)</name>
        <dbReference type="ChEBI" id="CHEBI:29108"/>
        <label>2</label>
    </ligand>
</feature>
<evidence type="ECO:0000256" key="1">
    <source>
        <dbReference type="ARBA" id="ARBA00000189"/>
    </source>
</evidence>
<keyword evidence="8 10" id="KW-0408">Iron</keyword>
<dbReference type="GO" id="GO:0042744">
    <property type="term" value="P:hydrogen peroxide catabolic process"/>
    <property type="evidence" value="ECO:0007669"/>
    <property type="project" value="UniProtKB-KW"/>
</dbReference>
<dbReference type="PANTHER" id="PTHR31235">
    <property type="entry name" value="PEROXIDASE 25-RELATED"/>
    <property type="match status" value="1"/>
</dbReference>
<evidence type="ECO:0000256" key="5">
    <source>
        <dbReference type="ARBA" id="ARBA00022617"/>
    </source>
</evidence>
<dbReference type="SUPFAM" id="SSF48113">
    <property type="entry name" value="Heme-dependent peroxidases"/>
    <property type="match status" value="2"/>
</dbReference>
<evidence type="ECO:0000259" key="13">
    <source>
        <dbReference type="PROSITE" id="PS50873"/>
    </source>
</evidence>
<evidence type="ECO:0000256" key="6">
    <source>
        <dbReference type="ARBA" id="ARBA00022723"/>
    </source>
</evidence>